<dbReference type="PANTHER" id="PTHR43130">
    <property type="entry name" value="ARAC-FAMILY TRANSCRIPTIONAL REGULATOR"/>
    <property type="match status" value="1"/>
</dbReference>
<name>A0ABU5E2R2_9PROT</name>
<dbReference type="InterPro" id="IPR029062">
    <property type="entry name" value="Class_I_gatase-like"/>
</dbReference>
<proteinExistence type="predicted"/>
<comment type="caution">
    <text evidence="5">The sequence shown here is derived from an EMBL/GenBank/DDBJ whole genome shotgun (WGS) entry which is preliminary data.</text>
</comment>
<protein>
    <submittedName>
        <fullName evidence="5">GlxA family transcriptional regulator</fullName>
    </submittedName>
</protein>
<dbReference type="Pfam" id="PF12833">
    <property type="entry name" value="HTH_18"/>
    <property type="match status" value="1"/>
</dbReference>
<dbReference type="Gene3D" id="1.10.10.60">
    <property type="entry name" value="Homeodomain-like"/>
    <property type="match status" value="2"/>
</dbReference>
<evidence type="ECO:0000256" key="1">
    <source>
        <dbReference type="ARBA" id="ARBA00023015"/>
    </source>
</evidence>
<dbReference type="SMART" id="SM00342">
    <property type="entry name" value="HTH_ARAC"/>
    <property type="match status" value="1"/>
</dbReference>
<keyword evidence="3" id="KW-0804">Transcription</keyword>
<dbReference type="Gene3D" id="3.40.50.880">
    <property type="match status" value="1"/>
</dbReference>
<feature type="domain" description="HTH araC/xylS-type" evidence="4">
    <location>
        <begin position="218"/>
        <end position="316"/>
    </location>
</feature>
<dbReference type="PRINTS" id="PR00032">
    <property type="entry name" value="HTHARAC"/>
</dbReference>
<keyword evidence="1" id="KW-0805">Transcription regulation</keyword>
<dbReference type="InterPro" id="IPR018062">
    <property type="entry name" value="HTH_AraC-typ_CS"/>
</dbReference>
<accession>A0ABU5E2R2</accession>
<dbReference type="InterPro" id="IPR052158">
    <property type="entry name" value="INH-QAR"/>
</dbReference>
<dbReference type="PANTHER" id="PTHR43130:SF3">
    <property type="entry name" value="HTH-TYPE TRANSCRIPTIONAL REGULATOR RV1931C"/>
    <property type="match status" value="1"/>
</dbReference>
<dbReference type="InterPro" id="IPR018060">
    <property type="entry name" value="HTH_AraC"/>
</dbReference>
<dbReference type="SUPFAM" id="SSF46689">
    <property type="entry name" value="Homeodomain-like"/>
    <property type="match status" value="2"/>
</dbReference>
<evidence type="ECO:0000313" key="5">
    <source>
        <dbReference type="EMBL" id="MDY0873759.1"/>
    </source>
</evidence>
<keyword evidence="2" id="KW-0238">DNA-binding</keyword>
<dbReference type="Proteomes" id="UP001271769">
    <property type="component" value="Unassembled WGS sequence"/>
</dbReference>
<evidence type="ECO:0000256" key="2">
    <source>
        <dbReference type="ARBA" id="ARBA00023125"/>
    </source>
</evidence>
<dbReference type="SUPFAM" id="SSF52317">
    <property type="entry name" value="Class I glutamine amidotransferase-like"/>
    <property type="match status" value="1"/>
</dbReference>
<dbReference type="PROSITE" id="PS00041">
    <property type="entry name" value="HTH_ARAC_FAMILY_1"/>
    <property type="match status" value="1"/>
</dbReference>
<dbReference type="EMBL" id="JAXCLX010000003">
    <property type="protein sequence ID" value="MDY0873759.1"/>
    <property type="molecule type" value="Genomic_DNA"/>
</dbReference>
<dbReference type="InterPro" id="IPR002818">
    <property type="entry name" value="DJ-1/PfpI"/>
</dbReference>
<gene>
    <name evidence="5" type="ORF">SMD31_17595</name>
</gene>
<reference evidence="5 6" key="1">
    <citation type="journal article" date="2013" name="Antonie Van Leeuwenhoek">
        <title>Dongia rigui sp. nov., isolated from freshwater of a large wetland in Korea.</title>
        <authorList>
            <person name="Baik K.S."/>
            <person name="Hwang Y.M."/>
            <person name="Choi J.S."/>
            <person name="Kwon J."/>
            <person name="Seong C.N."/>
        </authorList>
    </citation>
    <scope>NUCLEOTIDE SEQUENCE [LARGE SCALE GENOMIC DNA]</scope>
    <source>
        <strain evidence="5 6">04SU4-P</strain>
    </source>
</reference>
<organism evidence="5 6">
    <name type="scientific">Dongia rigui</name>
    <dbReference type="NCBI Taxonomy" id="940149"/>
    <lineage>
        <taxon>Bacteria</taxon>
        <taxon>Pseudomonadati</taxon>
        <taxon>Pseudomonadota</taxon>
        <taxon>Alphaproteobacteria</taxon>
        <taxon>Rhodospirillales</taxon>
        <taxon>Dongiaceae</taxon>
        <taxon>Dongia</taxon>
    </lineage>
</organism>
<dbReference type="Pfam" id="PF01965">
    <property type="entry name" value="DJ-1_PfpI"/>
    <property type="match status" value="1"/>
</dbReference>
<evidence type="ECO:0000259" key="4">
    <source>
        <dbReference type="PROSITE" id="PS01124"/>
    </source>
</evidence>
<dbReference type="InterPro" id="IPR009057">
    <property type="entry name" value="Homeodomain-like_sf"/>
</dbReference>
<evidence type="ECO:0000256" key="3">
    <source>
        <dbReference type="ARBA" id="ARBA00023163"/>
    </source>
</evidence>
<sequence length="331" mass="37004">MNTSPHHIAFVVLPEFSHMGLALAIEPLFVANWLAQRQLFRWSTLSLDGLSVRASNGQHLPVDGALGEAGSYQTVIVIASFDAKIHAGDQRLLNWLRKMARFGATIGAIETGSEILAAARLLDNQPAAVHWDNLDGFSERYPHVEASRQLYTITRDRMTCAGATATLDMTLRWIGEMVDADLAAEVAQHFLMPRLRPPSEGQNEPAQDSHAAANQKVEAALKIMQETLEEPLSCREIADRIDLSQRQLQRHFQRHLGVSIARQYLSYRLAKAHKLLQQTELPVTEIAVTCGFGSLESFSRTYRRYFGLSPSSDRQQTTTAPVFRQRMLSRG</sequence>
<dbReference type="PROSITE" id="PS01124">
    <property type="entry name" value="HTH_ARAC_FAMILY_2"/>
    <property type="match status" value="1"/>
</dbReference>
<dbReference type="InterPro" id="IPR020449">
    <property type="entry name" value="Tscrpt_reg_AraC-type_HTH"/>
</dbReference>
<keyword evidence="6" id="KW-1185">Reference proteome</keyword>
<evidence type="ECO:0000313" key="6">
    <source>
        <dbReference type="Proteomes" id="UP001271769"/>
    </source>
</evidence>
<dbReference type="RefSeq" id="WP_320502232.1">
    <property type="nucleotide sequence ID" value="NZ_JAXCLX010000003.1"/>
</dbReference>
<dbReference type="CDD" id="cd03136">
    <property type="entry name" value="GATase1_AraC_ArgR_like"/>
    <property type="match status" value="1"/>
</dbReference>